<proteinExistence type="predicted"/>
<dbReference type="EMBL" id="UAQP01000030">
    <property type="protein sequence ID" value="SPU57691.1"/>
    <property type="molecule type" value="Genomic_DNA"/>
</dbReference>
<name>A0A2X1CTX9_BREVE</name>
<accession>A0A2X1CTX9</accession>
<organism evidence="1 2">
    <name type="scientific">Brevundimonas vesicularis</name>
    <name type="common">Pseudomonas vesicularis</name>
    <dbReference type="NCBI Taxonomy" id="41276"/>
    <lineage>
        <taxon>Bacteria</taxon>
        <taxon>Pseudomonadati</taxon>
        <taxon>Pseudomonadota</taxon>
        <taxon>Alphaproteobacteria</taxon>
        <taxon>Caulobacterales</taxon>
        <taxon>Caulobacteraceae</taxon>
        <taxon>Brevundimonas</taxon>
    </lineage>
</organism>
<dbReference type="AlphaFoldDB" id="A0A2X1CTX9"/>
<gene>
    <name evidence="1" type="ORF">NCTC11166_03400</name>
</gene>
<reference evidence="1 2" key="1">
    <citation type="submission" date="2018-06" db="EMBL/GenBank/DDBJ databases">
        <authorList>
            <consortium name="Pathogen Informatics"/>
            <person name="Doyle S."/>
        </authorList>
    </citation>
    <scope>NUCLEOTIDE SEQUENCE [LARGE SCALE GENOMIC DNA]</scope>
    <source>
        <strain evidence="1 2">NCTC11166</strain>
    </source>
</reference>
<dbReference type="Pfam" id="PF08850">
    <property type="entry name" value="DUF1820"/>
    <property type="match status" value="1"/>
</dbReference>
<dbReference type="RefSeq" id="WP_112863926.1">
    <property type="nucleotide sequence ID" value="NZ_UAQP01000030.1"/>
</dbReference>
<evidence type="ECO:0000313" key="1">
    <source>
        <dbReference type="EMBL" id="SPU57691.1"/>
    </source>
</evidence>
<evidence type="ECO:0000313" key="2">
    <source>
        <dbReference type="Proteomes" id="UP000251186"/>
    </source>
</evidence>
<dbReference type="Proteomes" id="UP000251186">
    <property type="component" value="Unassembled WGS sequence"/>
</dbReference>
<sequence length="107" mass="12622">MYDSKADVIYRVQFKTDDKHYDLFVRHVYPSDMSGFICLEGFTFLEENRRIIDPRTEKLSLEFGQVETAFIPYYQIIRIDQVKQVGESRISDAQNSGKIRHFPQASH</sequence>
<protein>
    <submittedName>
        <fullName evidence="1">Uncharacterized protein conserved in bacteria</fullName>
    </submittedName>
</protein>
<dbReference type="InterPro" id="IPR014949">
    <property type="entry name" value="DUF1820"/>
</dbReference>